<evidence type="ECO:0000256" key="4">
    <source>
        <dbReference type="ARBA" id="ARBA00022679"/>
    </source>
</evidence>
<dbReference type="GO" id="GO:0006744">
    <property type="term" value="P:ubiquinone biosynthetic process"/>
    <property type="evidence" value="ECO:0007669"/>
    <property type="project" value="UniProtKB-UniRule"/>
</dbReference>
<dbReference type="EC" id="2.5.1.39" evidence="9"/>
<feature type="transmembrane region" description="Helical" evidence="9">
    <location>
        <begin position="291"/>
        <end position="311"/>
    </location>
</feature>
<evidence type="ECO:0000256" key="7">
    <source>
        <dbReference type="ARBA" id="ARBA00023136"/>
    </source>
</evidence>
<dbReference type="AlphaFoldDB" id="A0A835FUV0"/>
<keyword evidence="9" id="KW-0414">Isoprene biosynthesis</keyword>
<dbReference type="InterPro" id="IPR044878">
    <property type="entry name" value="UbiA_sf"/>
</dbReference>
<organism evidence="11 12">
    <name type="scientific">Digitaria exilis</name>
    <dbReference type="NCBI Taxonomy" id="1010633"/>
    <lineage>
        <taxon>Eukaryota</taxon>
        <taxon>Viridiplantae</taxon>
        <taxon>Streptophyta</taxon>
        <taxon>Embryophyta</taxon>
        <taxon>Tracheophyta</taxon>
        <taxon>Spermatophyta</taxon>
        <taxon>Magnoliopsida</taxon>
        <taxon>Liliopsida</taxon>
        <taxon>Poales</taxon>
        <taxon>Poaceae</taxon>
        <taxon>PACMAD clade</taxon>
        <taxon>Panicoideae</taxon>
        <taxon>Panicodae</taxon>
        <taxon>Paniceae</taxon>
        <taxon>Anthephorinae</taxon>
        <taxon>Digitaria</taxon>
    </lineage>
</organism>
<dbReference type="GO" id="GO:0008412">
    <property type="term" value="F:4-hydroxybenzoate polyprenyltransferase activity"/>
    <property type="evidence" value="ECO:0007669"/>
    <property type="project" value="UniProtKB-EC"/>
</dbReference>
<evidence type="ECO:0000313" key="12">
    <source>
        <dbReference type="Proteomes" id="UP000636709"/>
    </source>
</evidence>
<comment type="cofactor">
    <cofactor evidence="1 9">
        <name>Mg(2+)</name>
        <dbReference type="ChEBI" id="CHEBI:18420"/>
    </cofactor>
</comment>
<protein>
    <recommendedName>
        <fullName evidence="9">4-hydroxybenzoate polyprenyltransferase, mitochondrial</fullName>
        <shortName evidence="9">4-HB polyprenyltransferase</shortName>
        <ecNumber evidence="9">2.5.1.39</ecNumber>
    </recommendedName>
    <alternativeName>
        <fullName evidence="9">Para-hydroxybenzoate--polyprenyltransferase</fullName>
        <shortName evidence="9">PHB:PPT</shortName>
        <shortName evidence="9">PHB:polyprenyltransferase</shortName>
    </alternativeName>
</protein>
<evidence type="ECO:0000256" key="10">
    <source>
        <dbReference type="SAM" id="MobiDB-lite"/>
    </source>
</evidence>
<dbReference type="EMBL" id="JACEFO010000186">
    <property type="protein sequence ID" value="KAF8779212.1"/>
    <property type="molecule type" value="Genomic_DNA"/>
</dbReference>
<keyword evidence="4 9" id="KW-0808">Transferase</keyword>
<evidence type="ECO:0000256" key="6">
    <source>
        <dbReference type="ARBA" id="ARBA00022989"/>
    </source>
</evidence>
<reference evidence="11" key="1">
    <citation type="submission" date="2020-07" db="EMBL/GenBank/DDBJ databases">
        <title>Genome sequence and genetic diversity analysis of an under-domesticated orphan crop, white fonio (Digitaria exilis).</title>
        <authorList>
            <person name="Bennetzen J.L."/>
            <person name="Chen S."/>
            <person name="Ma X."/>
            <person name="Wang X."/>
            <person name="Yssel A.E.J."/>
            <person name="Chaluvadi S.R."/>
            <person name="Johnson M."/>
            <person name="Gangashetty P."/>
            <person name="Hamidou F."/>
            <person name="Sanogo M.D."/>
            <person name="Zwaenepoel A."/>
            <person name="Wallace J."/>
            <person name="Van De Peer Y."/>
            <person name="Van Deynze A."/>
        </authorList>
    </citation>
    <scope>NUCLEOTIDE SEQUENCE</scope>
    <source>
        <tissue evidence="11">Leaves</tissue>
    </source>
</reference>
<feature type="compositionally biased region" description="Polar residues" evidence="10">
    <location>
        <begin position="59"/>
        <end position="71"/>
    </location>
</feature>
<comment type="similarity">
    <text evidence="3 9">Belongs to the UbiA prenyltransferase family.</text>
</comment>
<dbReference type="FunFam" id="1.20.120.1780:FF:000001">
    <property type="entry name" value="4-hydroxybenzoate octaprenyltransferase"/>
    <property type="match status" value="1"/>
</dbReference>
<evidence type="ECO:0000256" key="3">
    <source>
        <dbReference type="ARBA" id="ARBA00005985"/>
    </source>
</evidence>
<dbReference type="FunFam" id="1.10.357.140:FF:000003">
    <property type="entry name" value="4-hydroxybenzoate polyprenyltransferase, mitochondrial"/>
    <property type="match status" value="1"/>
</dbReference>
<evidence type="ECO:0000256" key="5">
    <source>
        <dbReference type="ARBA" id="ARBA00022692"/>
    </source>
</evidence>
<evidence type="ECO:0000256" key="2">
    <source>
        <dbReference type="ARBA" id="ARBA00004141"/>
    </source>
</evidence>
<keyword evidence="9" id="KW-0999">Mitochondrion inner membrane</keyword>
<feature type="transmembrane region" description="Helical" evidence="9">
    <location>
        <begin position="168"/>
        <end position="189"/>
    </location>
</feature>
<comment type="catalytic activity">
    <reaction evidence="8">
        <text>4-hydroxybenzoate + (2E)-geranyl diphosphate = 3-geranyl-4-hydroxybenzoate + diphosphate</text>
        <dbReference type="Rhea" id="RHEA:27854"/>
        <dbReference type="ChEBI" id="CHEBI:17879"/>
        <dbReference type="ChEBI" id="CHEBI:33019"/>
        <dbReference type="ChEBI" id="CHEBI:58057"/>
        <dbReference type="ChEBI" id="CHEBI:60878"/>
        <dbReference type="EC" id="2.5.1.93"/>
    </reaction>
</comment>
<dbReference type="Pfam" id="PF01040">
    <property type="entry name" value="UbiA"/>
    <property type="match status" value="1"/>
</dbReference>
<feature type="transmembrane region" description="Helical" evidence="9">
    <location>
        <begin position="195"/>
        <end position="212"/>
    </location>
</feature>
<dbReference type="GO" id="GO:0005743">
    <property type="term" value="C:mitochondrial inner membrane"/>
    <property type="evidence" value="ECO:0007669"/>
    <property type="project" value="UniProtKB-SubCell"/>
</dbReference>
<proteinExistence type="inferred from homology"/>
<dbReference type="GO" id="GO:0008299">
    <property type="term" value="P:isoprenoid biosynthetic process"/>
    <property type="evidence" value="ECO:0007669"/>
    <property type="project" value="UniProtKB-UniRule"/>
</dbReference>
<feature type="transmembrane region" description="Helical" evidence="9">
    <location>
        <begin position="244"/>
        <end position="265"/>
    </location>
</feature>
<evidence type="ECO:0000256" key="1">
    <source>
        <dbReference type="ARBA" id="ARBA00001946"/>
    </source>
</evidence>
<comment type="catalytic activity">
    <reaction evidence="9">
        <text>an all-trans-polyprenyl diphosphate + 4-hydroxybenzoate = a 4-hydroxy-3-(all-trans-polyprenyl)benzoate + diphosphate</text>
        <dbReference type="Rhea" id="RHEA:44504"/>
        <dbReference type="Rhea" id="RHEA-COMP:9514"/>
        <dbReference type="Rhea" id="RHEA-COMP:9564"/>
        <dbReference type="ChEBI" id="CHEBI:17879"/>
        <dbReference type="ChEBI" id="CHEBI:33019"/>
        <dbReference type="ChEBI" id="CHEBI:58914"/>
        <dbReference type="ChEBI" id="CHEBI:78396"/>
        <dbReference type="EC" id="2.5.1.39"/>
    </reaction>
</comment>
<name>A0A835FUV0_9POAL</name>
<comment type="subcellular location">
    <subcellularLocation>
        <location evidence="2">Membrane</location>
        <topology evidence="2">Multi-pass membrane protein</topology>
    </subcellularLocation>
    <subcellularLocation>
        <location evidence="9">Mitochondrion inner membrane</location>
        <topology evidence="9">Multi-pass membrane protein</topology>
        <orientation evidence="9">Matrix side</orientation>
    </subcellularLocation>
</comment>
<dbReference type="InterPro" id="IPR006370">
    <property type="entry name" value="HB_polyprenyltransferase-like"/>
</dbReference>
<feature type="region of interest" description="Disordered" evidence="10">
    <location>
        <begin position="46"/>
        <end position="71"/>
    </location>
</feature>
<dbReference type="UniPathway" id="UPA00232"/>
<keyword evidence="6 9" id="KW-1133">Transmembrane helix</keyword>
<keyword evidence="5 9" id="KW-0812">Transmembrane</keyword>
<dbReference type="OrthoDB" id="652941at2759"/>
<evidence type="ECO:0000256" key="8">
    <source>
        <dbReference type="ARBA" id="ARBA00050283"/>
    </source>
</evidence>
<gene>
    <name evidence="11" type="ORF">HU200_002889</name>
</gene>
<keyword evidence="7 9" id="KW-0472">Membrane</keyword>
<feature type="transmembrane region" description="Helical" evidence="9">
    <location>
        <begin position="221"/>
        <end position="238"/>
    </location>
</feature>
<dbReference type="GO" id="GO:0102930">
    <property type="term" value="F:4-hydroxybenzoate geranyltransferase activity"/>
    <property type="evidence" value="ECO:0007669"/>
    <property type="project" value="UniProtKB-EC"/>
</dbReference>
<dbReference type="NCBIfam" id="TIGR01474">
    <property type="entry name" value="ubiA_proteo"/>
    <property type="match status" value="1"/>
</dbReference>
<dbReference type="InterPro" id="IPR000537">
    <property type="entry name" value="UbiA_prenyltransferase"/>
</dbReference>
<keyword evidence="9" id="KW-0496">Mitochondrion</keyword>
<evidence type="ECO:0000256" key="9">
    <source>
        <dbReference type="HAMAP-Rule" id="MF_03189"/>
    </source>
</evidence>
<sequence>MAYFYRGSAISLLQHRVLHPNALQSRAFCGSTRDFSRVYRAPATRRTPEEGVSIHGKVSASSPERVQEESPPTTSWVERWLPAAARPYAMLARLHKPDAIWLYTWPCLWSIAMAAEKAELPDMKMLALFGFGSVILRGVACTVNDLLDRDIDKKVERTKSRPLASGALTPAHGFYFLVFQVLLWLGFLLQLNNQSLIMGTLWLVLFFFYPLMKRLTHWPQAFLGFAMNCGVFLGSTAVKGSLDYAVLLPMYFAGICWTLVYDTIYAHQDKTDDLKAGVKSTALNFGDNTKYWLSGFGAACISSLALTGYNAHLAWQYYPFLAAAAGHLTWQVSTVDLSNKSDCNSKFVSNKWFGAFIFGGILCGVLAS</sequence>
<dbReference type="PANTHER" id="PTHR11048:SF28">
    <property type="entry name" value="4-HYDROXYBENZOATE POLYPRENYLTRANSFERASE, MITOCHONDRIAL"/>
    <property type="match status" value="1"/>
</dbReference>
<comment type="caution">
    <text evidence="11">The sequence shown here is derived from an EMBL/GenBank/DDBJ whole genome shotgun (WGS) entry which is preliminary data.</text>
</comment>
<dbReference type="PANTHER" id="PTHR11048">
    <property type="entry name" value="PRENYLTRANSFERASES"/>
    <property type="match status" value="1"/>
</dbReference>
<dbReference type="InterPro" id="IPR039653">
    <property type="entry name" value="Prenyltransferase"/>
</dbReference>
<dbReference type="CDD" id="cd13959">
    <property type="entry name" value="PT_UbiA_COQ2"/>
    <property type="match status" value="1"/>
</dbReference>
<dbReference type="HAMAP" id="MF_01635">
    <property type="entry name" value="UbiA"/>
    <property type="match status" value="1"/>
</dbReference>
<comment type="function">
    <text evidence="9">Catalyzes the prenylation of para-hydroxybenzoate (PHB) with an all-trans polyprenyl group. Mediates the second step in the final reaction sequence of coenzyme Q (CoQ) biosynthesis, which is the condensation of the polyisoprenoid side chain with PHB, generating the first membrane-bound Q intermediate.</text>
</comment>
<dbReference type="Proteomes" id="UP000636709">
    <property type="component" value="Unassembled WGS sequence"/>
</dbReference>
<dbReference type="InterPro" id="IPR030470">
    <property type="entry name" value="UbiA_prenylTrfase_CS"/>
</dbReference>
<keyword evidence="9" id="KW-0831">Ubiquinone biosynthesis</keyword>
<evidence type="ECO:0000313" key="11">
    <source>
        <dbReference type="EMBL" id="KAF8779212.1"/>
    </source>
</evidence>
<dbReference type="PROSITE" id="PS00943">
    <property type="entry name" value="UBIA"/>
    <property type="match status" value="1"/>
</dbReference>
<accession>A0A835FUV0</accession>
<keyword evidence="12" id="KW-1185">Reference proteome</keyword>
<dbReference type="Gene3D" id="1.10.357.140">
    <property type="entry name" value="UbiA prenyltransferase"/>
    <property type="match status" value="1"/>
</dbReference>
<comment type="pathway">
    <text evidence="9">Cofactor biosynthesis; ubiquinone biosynthesis.</text>
</comment>